<feature type="region of interest" description="Disordered" evidence="12">
    <location>
        <begin position="393"/>
        <end position="431"/>
    </location>
</feature>
<dbReference type="PROSITE" id="PS50090">
    <property type="entry name" value="MYB_LIKE"/>
    <property type="match status" value="1"/>
</dbReference>
<comment type="subcellular location">
    <subcellularLocation>
        <location evidence="1">Nucleus</location>
    </subcellularLocation>
</comment>
<gene>
    <name evidence="15" type="ORF">RNJ44_02877</name>
</gene>
<evidence type="ECO:0000313" key="15">
    <source>
        <dbReference type="EMBL" id="KAL3235089.1"/>
    </source>
</evidence>
<evidence type="ECO:0000256" key="7">
    <source>
        <dbReference type="ARBA" id="ARBA00023204"/>
    </source>
</evidence>
<feature type="compositionally biased region" description="Polar residues" evidence="12">
    <location>
        <begin position="917"/>
        <end position="929"/>
    </location>
</feature>
<sequence>MSASSSRSATPTSGAEARREILNQRNKKLSQLYCLSRLNDIINVKQKRDEFVRDLHKFLDDNEVDKKSTDVKPEEGFDKYGLPMLKVQRFRKSLTPLRYGSRDNNTRQEVVRTKDQAVVYVKEVSPYSPSMVWISNKRKHYEERYLDDSARKRRKIGYDTDLARYQVNSFPIKPTPIEKPSMAQNCIRSKLGLDIEDDFPTYDRFNEHSVDAKESMYMIMKDIVPSKIPSGIPLAELRFMAQTLPLISLIPKAHKVLTSDMMNEALNESRVTVVSSRIEELRRSGLWSLRQPKRFVDPYDRDMTHHGVLLREAKWMRDDFVEGRRYKIAVCATLAQAVMDYWNYGKVCCVNVKATSTEEERTGQIMQAETNILEHINDESGDKMDVDEPVKSATDIEHRTLTADGSNEQDDKDDSKAPNEDEENKKTEENVEDTINISELLKRPNPNDEIIPKELPKISEEDYKYYIEQQKPRMFKLSFSDKELSKVESSILAQLPVYYGLDEKTHNFNLDELDMVPISKSLVIPEYENFYKIVEKQLVDEEQNLLQLSRRRGLFYGNRRNHYLRPPSVPSLRYLQNRTPTIWLPEDDQELVKNISAYAYNWDLISAQMTRRPSNSYLSNIERRTPWQCFERFVQLNEKFSFSDLKGPRAHAAQQWLIEAHKFQQRQNRRISPLGVGPESIQRGHRRLRWASVFEAMRKTIKKRENAPRPNPTQPRKMLDSKSMKVPTPAEMSELKAQRDESIKRDLQLRRTAKSRLQLKQYPGANMNAQGSSAMVGQHPVLQQAQGKQPINQPHIPQGNKPSNLQNVASQMTSNIIQQNVSNPIDPNNMNNINNNKVMGNYYDSNNSVKSETMNMQRRIDQKEISEKKILDSYVRKIIRQNPGVAPEIALKAAQSYLKSLKTQQAQRRQKQAKSSPSASIGNPVNTGIDNAPKSMAPASSTNRSGMPINPRQNLTTGNDSQAVNFVDTSNTVEGLSDNSKSTIKSPTPQEILRKYQK</sequence>
<evidence type="ECO:0000256" key="2">
    <source>
        <dbReference type="ARBA" id="ARBA00008913"/>
    </source>
</evidence>
<feature type="domain" description="Myb-like" evidence="13">
    <location>
        <begin position="583"/>
        <end position="637"/>
    </location>
</feature>
<evidence type="ECO:0000256" key="11">
    <source>
        <dbReference type="ARBA" id="ARBA00032084"/>
    </source>
</evidence>
<accession>A0ABR4P0M7</accession>
<evidence type="ECO:0000256" key="8">
    <source>
        <dbReference type="ARBA" id="ARBA00023242"/>
    </source>
</evidence>
<evidence type="ECO:0000256" key="5">
    <source>
        <dbReference type="ARBA" id="ARBA00022853"/>
    </source>
</evidence>
<dbReference type="InterPro" id="IPR009057">
    <property type="entry name" value="Homeodomain-like_sf"/>
</dbReference>
<feature type="compositionally biased region" description="Basic and acidic residues" evidence="12">
    <location>
        <begin position="413"/>
        <end position="429"/>
    </location>
</feature>
<protein>
    <recommendedName>
        <fullName evidence="3">Chromatin modification-related protein EAF1</fullName>
    </recommendedName>
    <alternativeName>
        <fullName evidence="11">ESA1-associated factor 1</fullName>
    </alternativeName>
    <alternativeName>
        <fullName evidence="10">Vacuolar import and degradation protein 21</fullName>
    </alternativeName>
</protein>
<keyword evidence="6" id="KW-0805">Transcription regulation</keyword>
<dbReference type="InterPro" id="IPR001005">
    <property type="entry name" value="SANT/Myb"/>
</dbReference>
<proteinExistence type="inferred from homology"/>
<dbReference type="Proteomes" id="UP001623330">
    <property type="component" value="Unassembled WGS sequence"/>
</dbReference>
<dbReference type="SUPFAM" id="SSF46689">
    <property type="entry name" value="Homeodomain-like"/>
    <property type="match status" value="1"/>
</dbReference>
<keyword evidence="4" id="KW-0227">DNA damage</keyword>
<evidence type="ECO:0000256" key="6">
    <source>
        <dbReference type="ARBA" id="ARBA00023015"/>
    </source>
</evidence>
<evidence type="ECO:0000256" key="3">
    <source>
        <dbReference type="ARBA" id="ARBA00018561"/>
    </source>
</evidence>
<dbReference type="Pfam" id="PF07529">
    <property type="entry name" value="HSA"/>
    <property type="match status" value="1"/>
</dbReference>
<dbReference type="InterPro" id="IPR014012">
    <property type="entry name" value="HSA_dom"/>
</dbReference>
<reference evidence="15 16" key="1">
    <citation type="submission" date="2024-05" db="EMBL/GenBank/DDBJ databases">
        <title>Long read based assembly of the Candida bracarensis genome reveals expanded adhesin content.</title>
        <authorList>
            <person name="Marcet-Houben M."/>
            <person name="Ksiezopolska E."/>
            <person name="Gabaldon T."/>
        </authorList>
    </citation>
    <scope>NUCLEOTIDE SEQUENCE [LARGE SCALE GENOMIC DNA]</scope>
    <source>
        <strain evidence="15 16">CBM6</strain>
    </source>
</reference>
<organism evidence="15 16">
    <name type="scientific">Nakaseomyces bracarensis</name>
    <dbReference type="NCBI Taxonomy" id="273131"/>
    <lineage>
        <taxon>Eukaryota</taxon>
        <taxon>Fungi</taxon>
        <taxon>Dikarya</taxon>
        <taxon>Ascomycota</taxon>
        <taxon>Saccharomycotina</taxon>
        <taxon>Saccharomycetes</taxon>
        <taxon>Saccharomycetales</taxon>
        <taxon>Saccharomycetaceae</taxon>
        <taxon>Nakaseomyces</taxon>
    </lineage>
</organism>
<dbReference type="SMART" id="SM00573">
    <property type="entry name" value="HSA"/>
    <property type="match status" value="1"/>
</dbReference>
<comment type="caution">
    <text evidence="15">The sequence shown here is derived from an EMBL/GenBank/DDBJ whole genome shotgun (WGS) entry which is preliminary data.</text>
</comment>
<feature type="region of interest" description="Disordered" evidence="12">
    <location>
        <begin position="703"/>
        <end position="725"/>
    </location>
</feature>
<dbReference type="CDD" id="cd00167">
    <property type="entry name" value="SANT"/>
    <property type="match status" value="1"/>
</dbReference>
<feature type="domain" description="HSA" evidence="14">
    <location>
        <begin position="293"/>
        <end position="367"/>
    </location>
</feature>
<dbReference type="SMART" id="SM00717">
    <property type="entry name" value="SANT"/>
    <property type="match status" value="1"/>
</dbReference>
<evidence type="ECO:0000259" key="13">
    <source>
        <dbReference type="PROSITE" id="PS50090"/>
    </source>
</evidence>
<dbReference type="PANTHER" id="PTHR46459">
    <property type="entry name" value="E1A-BINDING PROTEIN P400-RELATED"/>
    <property type="match status" value="1"/>
</dbReference>
<keyword evidence="6" id="KW-0804">Transcription</keyword>
<keyword evidence="8" id="KW-0539">Nucleus</keyword>
<comment type="similarity">
    <text evidence="2">Belongs to the EAF1 family.</text>
</comment>
<evidence type="ECO:0000256" key="1">
    <source>
        <dbReference type="ARBA" id="ARBA00004123"/>
    </source>
</evidence>
<keyword evidence="16" id="KW-1185">Reference proteome</keyword>
<dbReference type="EMBL" id="JBEVYD010000002">
    <property type="protein sequence ID" value="KAL3235089.1"/>
    <property type="molecule type" value="Genomic_DNA"/>
</dbReference>
<keyword evidence="7" id="KW-0234">DNA repair</keyword>
<feature type="region of interest" description="Disordered" evidence="12">
    <location>
        <begin position="902"/>
        <end position="998"/>
    </location>
</feature>
<dbReference type="PANTHER" id="PTHR46459:SF1">
    <property type="entry name" value="E1A-BINDING PROTEIN P400"/>
    <property type="match status" value="1"/>
</dbReference>
<keyword evidence="5" id="KW-0156">Chromatin regulator</keyword>
<evidence type="ECO:0000259" key="14">
    <source>
        <dbReference type="PROSITE" id="PS51204"/>
    </source>
</evidence>
<evidence type="ECO:0000256" key="12">
    <source>
        <dbReference type="SAM" id="MobiDB-lite"/>
    </source>
</evidence>
<feature type="compositionally biased region" description="Polar residues" evidence="12">
    <location>
        <begin position="938"/>
        <end position="989"/>
    </location>
</feature>
<evidence type="ECO:0000256" key="10">
    <source>
        <dbReference type="ARBA" id="ARBA00029670"/>
    </source>
</evidence>
<evidence type="ECO:0000256" key="9">
    <source>
        <dbReference type="ARBA" id="ARBA00025178"/>
    </source>
</evidence>
<name>A0ABR4P0M7_9SACH</name>
<evidence type="ECO:0000256" key="4">
    <source>
        <dbReference type="ARBA" id="ARBA00022763"/>
    </source>
</evidence>
<dbReference type="Pfam" id="PF13921">
    <property type="entry name" value="Myb_DNA-bind_6"/>
    <property type="match status" value="1"/>
</dbReference>
<dbReference type="PROSITE" id="PS51204">
    <property type="entry name" value="HSA"/>
    <property type="match status" value="1"/>
</dbReference>
<evidence type="ECO:0000313" key="16">
    <source>
        <dbReference type="Proteomes" id="UP001623330"/>
    </source>
</evidence>
<comment type="function">
    <text evidence="9">Component of the NuA4 histone acetyltransferase complex which is involved in transcriptional activation of selected genes principally by acetylation of nucleosomal histone H4 and H2A. The NuA4 complex is also involved in DNA repair.</text>
</comment>